<feature type="region of interest" description="Disordered" evidence="1">
    <location>
        <begin position="407"/>
        <end position="445"/>
    </location>
</feature>
<name>A0A0G4EGM0_VITBC</name>
<reference evidence="3 4" key="1">
    <citation type="submission" date="2014-11" db="EMBL/GenBank/DDBJ databases">
        <authorList>
            <person name="Zhu J."/>
            <person name="Qi W."/>
            <person name="Song R."/>
        </authorList>
    </citation>
    <scope>NUCLEOTIDE SEQUENCE [LARGE SCALE GENOMIC DNA]</scope>
</reference>
<keyword evidence="2" id="KW-0812">Transmembrane</keyword>
<gene>
    <name evidence="3" type="ORF">Vbra_7434</name>
</gene>
<evidence type="ECO:0000256" key="2">
    <source>
        <dbReference type="SAM" id="Phobius"/>
    </source>
</evidence>
<keyword evidence="2" id="KW-1133">Transmembrane helix</keyword>
<keyword evidence="2" id="KW-0472">Membrane</keyword>
<protein>
    <submittedName>
        <fullName evidence="3">Uncharacterized protein</fullName>
    </submittedName>
</protein>
<organism evidence="3 4">
    <name type="scientific">Vitrella brassicaformis (strain CCMP3155)</name>
    <dbReference type="NCBI Taxonomy" id="1169540"/>
    <lineage>
        <taxon>Eukaryota</taxon>
        <taxon>Sar</taxon>
        <taxon>Alveolata</taxon>
        <taxon>Colpodellida</taxon>
        <taxon>Vitrellaceae</taxon>
        <taxon>Vitrella</taxon>
    </lineage>
</organism>
<feature type="transmembrane region" description="Helical" evidence="2">
    <location>
        <begin position="105"/>
        <end position="124"/>
    </location>
</feature>
<feature type="compositionally biased region" description="Basic and acidic residues" evidence="1">
    <location>
        <begin position="432"/>
        <end position="445"/>
    </location>
</feature>
<evidence type="ECO:0000313" key="3">
    <source>
        <dbReference type="EMBL" id="CEL95588.1"/>
    </source>
</evidence>
<feature type="compositionally biased region" description="Polar residues" evidence="1">
    <location>
        <begin position="259"/>
        <end position="276"/>
    </location>
</feature>
<evidence type="ECO:0000313" key="4">
    <source>
        <dbReference type="Proteomes" id="UP000041254"/>
    </source>
</evidence>
<feature type="region of interest" description="Disordered" evidence="1">
    <location>
        <begin position="290"/>
        <end position="314"/>
    </location>
</feature>
<dbReference type="Proteomes" id="UP000041254">
    <property type="component" value="Unassembled WGS sequence"/>
</dbReference>
<feature type="region of interest" description="Disordered" evidence="1">
    <location>
        <begin position="236"/>
        <end position="276"/>
    </location>
</feature>
<dbReference type="VEuPathDB" id="CryptoDB:Vbra_7434"/>
<dbReference type="AlphaFoldDB" id="A0A0G4EGM0"/>
<proteinExistence type="predicted"/>
<accession>A0A0G4EGM0</accession>
<evidence type="ECO:0000256" key="1">
    <source>
        <dbReference type="SAM" id="MobiDB-lite"/>
    </source>
</evidence>
<dbReference type="EMBL" id="CDMY01000231">
    <property type="protein sequence ID" value="CEL95588.1"/>
    <property type="molecule type" value="Genomic_DNA"/>
</dbReference>
<sequence>MRPPHRPDIQLDDIREEDAVLRIISEKAKTKTERELAYQGRWSDGLCEVWNDCGWFIATLFLGCWLRQGVTLQRSNIMGLAEACPLFGFLFLVSVGLLFVSWYGYTNLVFLACFFILIYLLLTWKYHLRFRHRFSLPATDSTEDCCLVFLCLPFVLAHQGRHADRFAGVLAPARSGAYYDEEIAIGDATKQPLAPTYDTYPQPNAGDKPTQKMGTKLTMESLETREPLTVHGTKDTSFVPVMMGGGSGESLTDRERPDSNTSRETSSVVRQGPLMSQLTRHLSDEAVVHRHTHTGPSATASQQLATPPTHLQHFSSSHSDVIHYANTQRGGPDIQGQGKRGPLKEEDIERELMRMRSMQQQQQEQGAYLPWRPSWRRAATLDPTVYGKPLFDPADFYRRARSEIAVPVTQQQHMGDDDAASGTTEGGSGRKKTGEPFRKKMRVEK</sequence>
<feature type="compositionally biased region" description="Polar residues" evidence="1">
    <location>
        <begin position="294"/>
        <end position="306"/>
    </location>
</feature>
<feature type="transmembrane region" description="Helical" evidence="2">
    <location>
        <begin position="78"/>
        <end position="99"/>
    </location>
</feature>
<dbReference type="InParanoid" id="A0A0G4EGM0"/>
<keyword evidence="4" id="KW-1185">Reference proteome</keyword>